<name>A0A2D4LG04_9SAUR</name>
<sequence>MEFDLCMLIIYSFYSTCAHLRNQKATFGNCLSLYSVVSVKVFPCQTALQASGTYPKFSTASGALEWKRQKIIIIIIMVLCFDQFGLCPENDNTKYNNVRFNSVKRKAGSENPLHGTSFGSTL</sequence>
<dbReference type="EMBL" id="IACM01018672">
    <property type="protein sequence ID" value="LAB19723.1"/>
    <property type="molecule type" value="Transcribed_RNA"/>
</dbReference>
<proteinExistence type="predicted"/>
<evidence type="ECO:0000313" key="1">
    <source>
        <dbReference type="EMBL" id="LAB19723.1"/>
    </source>
</evidence>
<dbReference type="AlphaFoldDB" id="A0A2D4LG04"/>
<accession>A0A2D4LG04</accession>
<protein>
    <submittedName>
        <fullName evidence="1">Uncharacterized protein</fullName>
    </submittedName>
</protein>
<organism evidence="1">
    <name type="scientific">Micrurus spixii</name>
    <name type="common">Amazon coral snake</name>
    <dbReference type="NCBI Taxonomy" id="129469"/>
    <lineage>
        <taxon>Eukaryota</taxon>
        <taxon>Metazoa</taxon>
        <taxon>Chordata</taxon>
        <taxon>Craniata</taxon>
        <taxon>Vertebrata</taxon>
        <taxon>Euteleostomi</taxon>
        <taxon>Lepidosauria</taxon>
        <taxon>Squamata</taxon>
        <taxon>Bifurcata</taxon>
        <taxon>Unidentata</taxon>
        <taxon>Episquamata</taxon>
        <taxon>Toxicofera</taxon>
        <taxon>Serpentes</taxon>
        <taxon>Colubroidea</taxon>
        <taxon>Elapidae</taxon>
        <taxon>Elapinae</taxon>
        <taxon>Micrurus</taxon>
    </lineage>
</organism>
<reference evidence="1" key="1">
    <citation type="submission" date="2017-07" db="EMBL/GenBank/DDBJ databases">
        <authorList>
            <person name="Mikheyev A."/>
            <person name="Grau M."/>
        </authorList>
    </citation>
    <scope>NUCLEOTIDE SEQUENCE</scope>
    <source>
        <tissue evidence="1">Venom_gland</tissue>
    </source>
</reference>
<reference evidence="1" key="2">
    <citation type="submission" date="2017-11" db="EMBL/GenBank/DDBJ databases">
        <title>Coralsnake Venomics: Analyses of Venom Gland Transcriptomes and Proteomes of Six Brazilian Taxa.</title>
        <authorList>
            <person name="Aird S.D."/>
            <person name="Jorge da Silva N."/>
            <person name="Qiu L."/>
            <person name="Villar-Briones A."/>
            <person name="Aparecida-Saddi V."/>
            <person name="Campos-Telles M.P."/>
            <person name="Grau M."/>
            <person name="Mikheyev A.S."/>
        </authorList>
    </citation>
    <scope>NUCLEOTIDE SEQUENCE</scope>
    <source>
        <tissue evidence="1">Venom_gland</tissue>
    </source>
</reference>